<dbReference type="Gene3D" id="3.20.20.80">
    <property type="entry name" value="Glycosidases"/>
    <property type="match status" value="1"/>
</dbReference>
<dbReference type="STRING" id="181874.A0A409YPI1"/>
<dbReference type="InterPro" id="IPR032979">
    <property type="entry name" value="ENGase"/>
</dbReference>
<dbReference type="PANTHER" id="PTHR13246">
    <property type="entry name" value="ENDO BETA N-ACETYLGLUCOSAMINIDASE"/>
    <property type="match status" value="1"/>
</dbReference>
<dbReference type="Pfam" id="PF03644">
    <property type="entry name" value="Glyco_hydro_85"/>
    <property type="match status" value="1"/>
</dbReference>
<sequence length="737" mass="81997">MPLRGSIEPEPSEPLYFKSLKELDDWWFKRKHDQYDNVLPYRARSIDLNAQGKGKLLSHPYSFSHHRVTIPPPGWISAAHRQGVKMLGTLIFEGGAEEDCLRLVIGKLPTSKTGQVEPGLKLNLPMSPYYSRVLAEIARDRGFDGYLLNFECPLQGGFEQTRSLSAWITLLQSEILDKVGPHGEVSWYDSVIIDGRLAWQDRLNSLNLPFFLSSSTFFSNYTWSPDYPLTTAQYFMSLDSTLTENTPESPSKIAPKNLQDIYMGVDVWGRGSHGGGGFGCYKAISHISPNSLGLSVALFGQAWTWESEQDKPGWNWDKWWEYDSKLWVGPVSGTVDVPEVPPRRPNELPCVHGPFQPLSAFFDRRSPPDPANVFFWTNFCPGSGVLWFSEGSKVFQSDNGWTDVDKQTSVGDLIWPRPVLQWEDEREDTIPEALSAFCFDDAWNGGNSVRFTISCEGSTEDTAAYRSLWLPIHSLDVTLQRIYVAHLIYKVDAGVLDGIDTEIALGVKPIGLVQDGLNCDIVSSDTTELQNGWTKLSIHFSVKSGPTAPSCTSIALGVILAVVTETPEVALQLSFLVGQINVYPHLPESRREDESLILWADYKAKMTTNGASPFEGTLSWDVASTFPNVTPSITSPEDPLSAWNIQPTIPWFPKFIYFNIYAQAYTDGVTVGGVDKAIWVGTSGLGGKKNEFTVISKNLGIPVDGYGKIRFYVQGVTDKGDVLEWKKCAYVDASPYG</sequence>
<dbReference type="EMBL" id="NHTK01000876">
    <property type="protein sequence ID" value="PPR04914.1"/>
    <property type="molecule type" value="Genomic_DNA"/>
</dbReference>
<comment type="caution">
    <text evidence="2">The sequence shown here is derived from an EMBL/GenBank/DDBJ whole genome shotgun (WGS) entry which is preliminary data.</text>
</comment>
<keyword evidence="3" id="KW-1185">Reference proteome</keyword>
<dbReference type="AlphaFoldDB" id="A0A409YPI1"/>
<protein>
    <recommendedName>
        <fullName evidence="1">Cytosolic endo-beta-N-acetylglucosaminidase TIM barrel domain-containing protein</fullName>
    </recommendedName>
</protein>
<name>A0A409YPI1_9AGAR</name>
<gene>
    <name evidence="2" type="ORF">CVT24_007158</name>
</gene>
<dbReference type="PANTHER" id="PTHR13246:SF1">
    <property type="entry name" value="CYTOSOLIC ENDO-BETA-N-ACETYLGLUCOSAMINIDASE"/>
    <property type="match status" value="1"/>
</dbReference>
<dbReference type="GO" id="GO:0033925">
    <property type="term" value="F:mannosyl-glycoprotein endo-beta-N-acetylglucosaminidase activity"/>
    <property type="evidence" value="ECO:0007669"/>
    <property type="project" value="UniProtKB-EC"/>
</dbReference>
<proteinExistence type="predicted"/>
<evidence type="ECO:0000313" key="2">
    <source>
        <dbReference type="EMBL" id="PPR04914.1"/>
    </source>
</evidence>
<reference evidence="2 3" key="1">
    <citation type="journal article" date="2018" name="Evol. Lett.">
        <title>Horizontal gene cluster transfer increased hallucinogenic mushroom diversity.</title>
        <authorList>
            <person name="Reynolds H.T."/>
            <person name="Vijayakumar V."/>
            <person name="Gluck-Thaler E."/>
            <person name="Korotkin H.B."/>
            <person name="Matheny P.B."/>
            <person name="Slot J.C."/>
        </authorList>
    </citation>
    <scope>NUCLEOTIDE SEQUENCE [LARGE SCALE GENOMIC DNA]</scope>
    <source>
        <strain evidence="2 3">2629</strain>
    </source>
</reference>
<dbReference type="GO" id="GO:0005829">
    <property type="term" value="C:cytosol"/>
    <property type="evidence" value="ECO:0007669"/>
    <property type="project" value="UniProtKB-SubCell"/>
</dbReference>
<dbReference type="Proteomes" id="UP000284842">
    <property type="component" value="Unassembled WGS sequence"/>
</dbReference>
<accession>A0A409YPI1</accession>
<dbReference type="InParanoid" id="A0A409YPI1"/>
<evidence type="ECO:0000313" key="3">
    <source>
        <dbReference type="Proteomes" id="UP000284842"/>
    </source>
</evidence>
<feature type="domain" description="Cytosolic endo-beta-N-acetylglucosaminidase TIM barrel" evidence="1">
    <location>
        <begin position="62"/>
        <end position="385"/>
    </location>
</feature>
<evidence type="ECO:0000259" key="1">
    <source>
        <dbReference type="Pfam" id="PF03644"/>
    </source>
</evidence>
<dbReference type="Gene3D" id="2.60.120.260">
    <property type="entry name" value="Galactose-binding domain-like"/>
    <property type="match status" value="1"/>
</dbReference>
<dbReference type="InterPro" id="IPR005201">
    <property type="entry name" value="TIM_ENGase"/>
</dbReference>
<dbReference type="OrthoDB" id="284473at2759"/>
<organism evidence="2 3">
    <name type="scientific">Panaeolus cyanescens</name>
    <dbReference type="NCBI Taxonomy" id="181874"/>
    <lineage>
        <taxon>Eukaryota</taxon>
        <taxon>Fungi</taxon>
        <taxon>Dikarya</taxon>
        <taxon>Basidiomycota</taxon>
        <taxon>Agaricomycotina</taxon>
        <taxon>Agaricomycetes</taxon>
        <taxon>Agaricomycetidae</taxon>
        <taxon>Agaricales</taxon>
        <taxon>Agaricineae</taxon>
        <taxon>Galeropsidaceae</taxon>
        <taxon>Panaeolus</taxon>
    </lineage>
</organism>